<evidence type="ECO:0000256" key="6">
    <source>
        <dbReference type="ARBA" id="ARBA00022982"/>
    </source>
</evidence>
<dbReference type="PANTHER" id="PTHR42809:SF1">
    <property type="entry name" value="FLAVODOXIN 1"/>
    <property type="match status" value="1"/>
</dbReference>
<dbReference type="NCBIfam" id="TIGR01752">
    <property type="entry name" value="flav_long"/>
    <property type="match status" value="1"/>
</dbReference>
<evidence type="ECO:0000256" key="1">
    <source>
        <dbReference type="ARBA" id="ARBA00001917"/>
    </source>
</evidence>
<evidence type="ECO:0000256" key="4">
    <source>
        <dbReference type="ARBA" id="ARBA00022630"/>
    </source>
</evidence>
<dbReference type="PROSITE" id="PS00201">
    <property type="entry name" value="FLAVODOXIN"/>
    <property type="match status" value="1"/>
</dbReference>
<name>A0A510J866_9FUSO</name>
<keyword evidence="5 8" id="KW-0288">FMN</keyword>
<dbReference type="InterPro" id="IPR029039">
    <property type="entry name" value="Flavoprotein-like_sf"/>
</dbReference>
<dbReference type="KEGG" id="lgo:JCM16774_0271"/>
<gene>
    <name evidence="9" type="ORF">JCM16774_0271</name>
</gene>
<dbReference type="Pfam" id="PF00258">
    <property type="entry name" value="Flavodoxin_1"/>
    <property type="match status" value="1"/>
</dbReference>
<organism evidence="9 10">
    <name type="scientific">Pseudoleptotrichia goodfellowii</name>
    <dbReference type="NCBI Taxonomy" id="157692"/>
    <lineage>
        <taxon>Bacteria</taxon>
        <taxon>Fusobacteriati</taxon>
        <taxon>Fusobacteriota</taxon>
        <taxon>Fusobacteriia</taxon>
        <taxon>Fusobacteriales</taxon>
        <taxon>Leptotrichiaceae</taxon>
        <taxon>Pseudoleptotrichia</taxon>
    </lineage>
</organism>
<evidence type="ECO:0000256" key="5">
    <source>
        <dbReference type="ARBA" id="ARBA00022643"/>
    </source>
</evidence>
<evidence type="ECO:0000313" key="9">
    <source>
        <dbReference type="EMBL" id="BBM35364.1"/>
    </source>
</evidence>
<dbReference type="NCBIfam" id="NF006739">
    <property type="entry name" value="PRK09267.1-5"/>
    <property type="match status" value="1"/>
</dbReference>
<dbReference type="PROSITE" id="PS50902">
    <property type="entry name" value="FLAVODOXIN_LIKE"/>
    <property type="match status" value="1"/>
</dbReference>
<dbReference type="GO" id="GO:0009055">
    <property type="term" value="F:electron transfer activity"/>
    <property type="evidence" value="ECO:0007669"/>
    <property type="project" value="UniProtKB-UniRule"/>
</dbReference>
<evidence type="ECO:0000256" key="3">
    <source>
        <dbReference type="ARBA" id="ARBA00022448"/>
    </source>
</evidence>
<keyword evidence="4 8" id="KW-0285">Flavoprotein</keyword>
<dbReference type="AlphaFoldDB" id="A0A510J866"/>
<keyword evidence="7" id="KW-0535">Nitrogen fixation</keyword>
<comment type="function">
    <text evidence="8">Low-potential electron donor to a number of redox enzymes.</text>
</comment>
<dbReference type="InterPro" id="IPR010086">
    <property type="entry name" value="Flavodoxin_lc"/>
</dbReference>
<dbReference type="InterPro" id="IPR008254">
    <property type="entry name" value="Flavodoxin/NO_synth"/>
</dbReference>
<comment type="cofactor">
    <cofactor evidence="1 8">
        <name>FMN</name>
        <dbReference type="ChEBI" id="CHEBI:58210"/>
    </cofactor>
</comment>
<dbReference type="STRING" id="714315.GCA_000516535_00285"/>
<evidence type="ECO:0000256" key="8">
    <source>
        <dbReference type="PIRNR" id="PIRNR038996"/>
    </source>
</evidence>
<dbReference type="GO" id="GO:0010181">
    <property type="term" value="F:FMN binding"/>
    <property type="evidence" value="ECO:0007669"/>
    <property type="project" value="UniProtKB-UniRule"/>
</dbReference>
<evidence type="ECO:0000313" key="10">
    <source>
        <dbReference type="Proteomes" id="UP000321606"/>
    </source>
</evidence>
<dbReference type="PIRSF" id="PIRSF038996">
    <property type="entry name" value="FldA"/>
    <property type="match status" value="1"/>
</dbReference>
<dbReference type="NCBIfam" id="NF006738">
    <property type="entry name" value="PRK09267.1-4"/>
    <property type="match status" value="1"/>
</dbReference>
<keyword evidence="3 8" id="KW-0813">Transport</keyword>
<dbReference type="EMBL" id="AP019822">
    <property type="protein sequence ID" value="BBM35364.1"/>
    <property type="molecule type" value="Genomic_DNA"/>
</dbReference>
<dbReference type="InterPro" id="IPR050619">
    <property type="entry name" value="Flavodoxin"/>
</dbReference>
<dbReference type="InterPro" id="IPR001094">
    <property type="entry name" value="Flavdoxin-like"/>
</dbReference>
<dbReference type="InterPro" id="IPR001226">
    <property type="entry name" value="Flavodoxin_CS"/>
</dbReference>
<dbReference type="OrthoDB" id="9790745at2"/>
<dbReference type="Proteomes" id="UP000321606">
    <property type="component" value="Chromosome"/>
</dbReference>
<keyword evidence="6 8" id="KW-0249">Electron transport</keyword>
<evidence type="ECO:0000256" key="2">
    <source>
        <dbReference type="ARBA" id="ARBA00005267"/>
    </source>
</evidence>
<accession>A0A510J866</accession>
<protein>
    <recommendedName>
        <fullName evidence="8">Flavodoxin</fullName>
    </recommendedName>
</protein>
<evidence type="ECO:0000256" key="7">
    <source>
        <dbReference type="ARBA" id="ARBA00023231"/>
    </source>
</evidence>
<proteinExistence type="inferred from homology"/>
<dbReference type="PRINTS" id="PR00369">
    <property type="entry name" value="FLAVODOXIN"/>
</dbReference>
<dbReference type="Gene3D" id="3.40.50.360">
    <property type="match status" value="1"/>
</dbReference>
<dbReference type="RefSeq" id="WP_026736953.1">
    <property type="nucleotide sequence ID" value="NZ_AP019822.1"/>
</dbReference>
<reference evidence="9 10" key="1">
    <citation type="submission" date="2019-07" db="EMBL/GenBank/DDBJ databases">
        <title>Complete Genome Sequence of Leptotrichia goodfellowii Strain JCM 16774.</title>
        <authorList>
            <person name="Watanabe S."/>
            <person name="Cui L."/>
        </authorList>
    </citation>
    <scope>NUCLEOTIDE SEQUENCE [LARGE SCALE GENOMIC DNA]</scope>
    <source>
        <strain evidence="9 10">JCM16774</strain>
    </source>
</reference>
<comment type="similarity">
    <text evidence="2 8">Belongs to the flavodoxin family.</text>
</comment>
<dbReference type="PANTHER" id="PTHR42809">
    <property type="entry name" value="FLAVODOXIN 2"/>
    <property type="match status" value="1"/>
</dbReference>
<sequence length="164" mass="17949">MSKIGIFYGTTTGVTEDAANKIADKLDGADVFNIAGNEDKLGDYDVLILGTSTWGFGDLQDDWQTAVDELAKLDLKGKKVAYFGCGDQMTFSETYVDGIGILNEEIEKTGAEVIGQTSTEGYDFSESRAVKNSKFLGLAIDEINQPDLTDERIDVWVEELKKVL</sequence>
<dbReference type="SUPFAM" id="SSF52218">
    <property type="entry name" value="Flavoproteins"/>
    <property type="match status" value="1"/>
</dbReference>